<feature type="transmembrane region" description="Helical" evidence="9">
    <location>
        <begin position="30"/>
        <end position="61"/>
    </location>
</feature>
<evidence type="ECO:0000256" key="7">
    <source>
        <dbReference type="ARBA" id="ARBA00023224"/>
    </source>
</evidence>
<organism evidence="11 12">
    <name type="scientific">Oreochromis niloticus</name>
    <name type="common">Nile tilapia</name>
    <name type="synonym">Tilapia nilotica</name>
    <dbReference type="NCBI Taxonomy" id="8128"/>
    <lineage>
        <taxon>Eukaryota</taxon>
        <taxon>Metazoa</taxon>
        <taxon>Chordata</taxon>
        <taxon>Craniata</taxon>
        <taxon>Vertebrata</taxon>
        <taxon>Euteleostomi</taxon>
        <taxon>Actinopterygii</taxon>
        <taxon>Neopterygii</taxon>
        <taxon>Teleostei</taxon>
        <taxon>Neoteleostei</taxon>
        <taxon>Acanthomorphata</taxon>
        <taxon>Ovalentaria</taxon>
        <taxon>Cichlomorphae</taxon>
        <taxon>Cichliformes</taxon>
        <taxon>Cichlidae</taxon>
        <taxon>African cichlids</taxon>
        <taxon>Pseudocrenilabrinae</taxon>
        <taxon>Oreochromini</taxon>
        <taxon>Oreochromis</taxon>
    </lineage>
</organism>
<comment type="subcellular location">
    <subcellularLocation>
        <location evidence="1">Membrane</location>
    </subcellularLocation>
</comment>
<dbReference type="OMA" id="ILACANM"/>
<feature type="transmembrane region" description="Helical" evidence="9">
    <location>
        <begin position="325"/>
        <end position="350"/>
    </location>
</feature>
<evidence type="ECO:0000313" key="11">
    <source>
        <dbReference type="Ensembl" id="ENSONIP00000054908.1"/>
    </source>
</evidence>
<dbReference type="PRINTS" id="PR00237">
    <property type="entry name" value="GPCRRHODOPSN"/>
</dbReference>
<dbReference type="GO" id="GO:0030593">
    <property type="term" value="P:neutrophil chemotaxis"/>
    <property type="evidence" value="ECO:0007669"/>
    <property type="project" value="TreeGrafter"/>
</dbReference>
<name>A0A669D2W3_ORENI</name>
<sequence>MKKELRCLVPDFQSSLDHFQDKIRSWYCHLFIFVHTLPVCLFVCLFVFVLFVCFRGYLFVFPLFVDLPLAESLLLLLWLKYHCFLSTAMSFVYVFEDDFFWNNYSYDYNESSESISPDPDTLKCEYEPLEPTAVVILCVIFTVISALAIFGNLLVGWVIRTSQEILAPSDVYLFHLTIADGLLALTLQFCVAALTRGWLLGDFLCQLLHIVMDANFYTSIIFLTCISIDHYLVIVHTRETLKSHQRMCSRILCTVVWVLGCVLALPTLFIRFDIGISTAWRLAIQGFIRVFGFLVPAIVMISCYSITVSRLLLTHGFQKHRAMRVIITIVVAFLLLWTPYQITMVIDILLRADLVQHDCDTRRSLNTALVATHCLALLHSCINPFLYVAAEEKLRKKMKKLNQQKEQSRKQHHPHRCVSGESCSHTKHIHIILACANMCFCFISV</sequence>
<feature type="transmembrane region" description="Helical" evidence="9">
    <location>
        <begin position="370"/>
        <end position="390"/>
    </location>
</feature>
<evidence type="ECO:0000256" key="8">
    <source>
        <dbReference type="SAM" id="MobiDB-lite"/>
    </source>
</evidence>
<dbReference type="GO" id="GO:0006955">
    <property type="term" value="P:immune response"/>
    <property type="evidence" value="ECO:0007669"/>
    <property type="project" value="TreeGrafter"/>
</dbReference>
<dbReference type="GeneTree" id="ENSGT01050000244848"/>
<keyword evidence="6" id="KW-0675">Receptor</keyword>
<feature type="region of interest" description="Disordered" evidence="8">
    <location>
        <begin position="399"/>
        <end position="418"/>
    </location>
</feature>
<reference evidence="11" key="2">
    <citation type="submission" date="2025-09" db="UniProtKB">
        <authorList>
            <consortium name="Ensembl"/>
        </authorList>
    </citation>
    <scope>IDENTIFICATION</scope>
</reference>
<dbReference type="GO" id="GO:0016493">
    <property type="term" value="F:C-C chemokine receptor activity"/>
    <property type="evidence" value="ECO:0007669"/>
    <property type="project" value="TreeGrafter"/>
</dbReference>
<dbReference type="GO" id="GO:0007204">
    <property type="term" value="P:positive regulation of cytosolic calcium ion concentration"/>
    <property type="evidence" value="ECO:0007669"/>
    <property type="project" value="TreeGrafter"/>
</dbReference>
<dbReference type="InterPro" id="IPR050119">
    <property type="entry name" value="CCR1-9-like"/>
</dbReference>
<evidence type="ECO:0000259" key="10">
    <source>
        <dbReference type="PROSITE" id="PS50262"/>
    </source>
</evidence>
<dbReference type="PROSITE" id="PS50262">
    <property type="entry name" value="G_PROTEIN_RECEP_F1_2"/>
    <property type="match status" value="1"/>
</dbReference>
<evidence type="ECO:0000256" key="2">
    <source>
        <dbReference type="ARBA" id="ARBA00022692"/>
    </source>
</evidence>
<dbReference type="GO" id="GO:0019722">
    <property type="term" value="P:calcium-mediated signaling"/>
    <property type="evidence" value="ECO:0007669"/>
    <property type="project" value="TreeGrafter"/>
</dbReference>
<proteinExistence type="predicted"/>
<evidence type="ECO:0000256" key="3">
    <source>
        <dbReference type="ARBA" id="ARBA00022989"/>
    </source>
</evidence>
<feature type="transmembrane region" description="Helical" evidence="9">
    <location>
        <begin position="171"/>
        <end position="194"/>
    </location>
</feature>
<dbReference type="InParanoid" id="A0A669D2W3"/>
<evidence type="ECO:0000256" key="9">
    <source>
        <dbReference type="SAM" id="Phobius"/>
    </source>
</evidence>
<keyword evidence="5 9" id="KW-0472">Membrane</keyword>
<feature type="transmembrane region" description="Helical" evidence="9">
    <location>
        <begin position="247"/>
        <end position="270"/>
    </location>
</feature>
<dbReference type="AlphaFoldDB" id="A0A669D2W3"/>
<feature type="transmembrane region" description="Helical" evidence="9">
    <location>
        <begin position="214"/>
        <end position="235"/>
    </location>
</feature>
<keyword evidence="3 9" id="KW-1133">Transmembrane helix</keyword>
<dbReference type="Proteomes" id="UP000005207">
    <property type="component" value="Unplaced"/>
</dbReference>
<evidence type="ECO:0000256" key="4">
    <source>
        <dbReference type="ARBA" id="ARBA00023040"/>
    </source>
</evidence>
<reference evidence="11" key="1">
    <citation type="submission" date="2025-08" db="UniProtKB">
        <authorList>
            <consortium name="Ensembl"/>
        </authorList>
    </citation>
    <scope>IDENTIFICATION</scope>
</reference>
<dbReference type="Pfam" id="PF00001">
    <property type="entry name" value="7tm_1"/>
    <property type="match status" value="1"/>
</dbReference>
<keyword evidence="4" id="KW-0297">G-protein coupled receptor</keyword>
<dbReference type="InterPro" id="IPR000276">
    <property type="entry name" value="GPCR_Rhodpsn"/>
</dbReference>
<dbReference type="PANTHER" id="PTHR10489:SF930">
    <property type="entry name" value="C-X-C CHEMOKINE RECEPTOR TYPE 1-LIKE"/>
    <property type="match status" value="1"/>
</dbReference>
<dbReference type="GO" id="GO:0009897">
    <property type="term" value="C:external side of plasma membrane"/>
    <property type="evidence" value="ECO:0007669"/>
    <property type="project" value="TreeGrafter"/>
</dbReference>
<evidence type="ECO:0000256" key="5">
    <source>
        <dbReference type="ARBA" id="ARBA00023136"/>
    </source>
</evidence>
<dbReference type="PANTHER" id="PTHR10489">
    <property type="entry name" value="CELL ADHESION MOLECULE"/>
    <property type="match status" value="1"/>
</dbReference>
<feature type="transmembrane region" description="Helical" evidence="9">
    <location>
        <begin position="133"/>
        <end position="159"/>
    </location>
</feature>
<evidence type="ECO:0000256" key="6">
    <source>
        <dbReference type="ARBA" id="ARBA00023170"/>
    </source>
</evidence>
<keyword evidence="12" id="KW-1185">Reference proteome</keyword>
<accession>A0A669D2W3</accession>
<evidence type="ECO:0000313" key="12">
    <source>
        <dbReference type="Proteomes" id="UP000005207"/>
    </source>
</evidence>
<dbReference type="Gene3D" id="1.20.1070.10">
    <property type="entry name" value="Rhodopsin 7-helix transmembrane proteins"/>
    <property type="match status" value="1"/>
</dbReference>
<feature type="transmembrane region" description="Helical" evidence="9">
    <location>
        <begin position="290"/>
        <end position="313"/>
    </location>
</feature>
<dbReference type="Ensembl" id="ENSONIT00000088044.1">
    <property type="protein sequence ID" value="ENSONIP00000054908.1"/>
    <property type="gene ID" value="ENSONIG00000028816.1"/>
</dbReference>
<feature type="domain" description="G-protein coupled receptors family 1 profile" evidence="10">
    <location>
        <begin position="151"/>
        <end position="387"/>
    </location>
</feature>
<keyword evidence="2 9" id="KW-0812">Transmembrane</keyword>
<keyword evidence="7" id="KW-0807">Transducer</keyword>
<protein>
    <recommendedName>
        <fullName evidence="10">G-protein coupled receptors family 1 profile domain-containing protein</fullName>
    </recommendedName>
</protein>
<dbReference type="InterPro" id="IPR017452">
    <property type="entry name" value="GPCR_Rhodpsn_7TM"/>
</dbReference>
<dbReference type="SUPFAM" id="SSF81321">
    <property type="entry name" value="Family A G protein-coupled receptor-like"/>
    <property type="match status" value="1"/>
</dbReference>
<dbReference type="GO" id="GO:0019957">
    <property type="term" value="F:C-C chemokine binding"/>
    <property type="evidence" value="ECO:0007669"/>
    <property type="project" value="TreeGrafter"/>
</dbReference>
<evidence type="ECO:0000256" key="1">
    <source>
        <dbReference type="ARBA" id="ARBA00004370"/>
    </source>
</evidence>